<keyword evidence="1" id="KW-0812">Transmembrane</keyword>
<feature type="transmembrane region" description="Helical" evidence="1">
    <location>
        <begin position="79"/>
        <end position="99"/>
    </location>
</feature>
<proteinExistence type="predicted"/>
<gene>
    <name evidence="3" type="ORF">BKP35_00525</name>
</gene>
<keyword evidence="1" id="KW-0472">Membrane</keyword>
<dbReference type="PROSITE" id="PS51704">
    <property type="entry name" value="GP_PDE"/>
    <property type="match status" value="1"/>
</dbReference>
<dbReference type="GO" id="GO:0006629">
    <property type="term" value="P:lipid metabolic process"/>
    <property type="evidence" value="ECO:0007669"/>
    <property type="project" value="InterPro"/>
</dbReference>
<dbReference type="RefSeq" id="WP_071311439.1">
    <property type="nucleotide sequence ID" value="NZ_MLQQ01000001.1"/>
</dbReference>
<dbReference type="AlphaFoldDB" id="A0A1S2LT55"/>
<dbReference type="InterPro" id="IPR017946">
    <property type="entry name" value="PLC-like_Pdiesterase_TIM-brl"/>
</dbReference>
<dbReference type="Pfam" id="PF10110">
    <property type="entry name" value="GPDPase_memb"/>
    <property type="match status" value="1"/>
</dbReference>
<feature type="transmembrane region" description="Helical" evidence="1">
    <location>
        <begin position="54"/>
        <end position="73"/>
    </location>
</feature>
<evidence type="ECO:0000313" key="3">
    <source>
        <dbReference type="EMBL" id="OIJ15514.1"/>
    </source>
</evidence>
<keyword evidence="4" id="KW-1185">Reference proteome</keyword>
<dbReference type="Gene3D" id="3.20.20.190">
    <property type="entry name" value="Phosphatidylinositol (PI) phosphodiesterase"/>
    <property type="match status" value="1"/>
</dbReference>
<feature type="transmembrane region" description="Helical" evidence="1">
    <location>
        <begin position="214"/>
        <end position="241"/>
    </location>
</feature>
<sequence length="593" mass="68513">MFDVVKYSLDDFKVSYKKYLSFALLYMLLTSFLFVPLISFLFNRMLRILGTGSLLNAEVYTIALSPIGVITLISISFLAVVVLLIEFGVMILIAAQRYFSKTIFVSDAFVTTLRKLPRLVGFGFFQVIVLTLLFIPFIEFATFPALLDFNLPIFLTNVVYDASYFSIFQFLAILLIALFVLIRYIFTLHYIFIEERTIIEAMKCSWNLTKYNKLQIILNLLLLNVMIFVVSFLLVTLLSYIPTVAETALFGNIIKDYLITFASYMMILFSLLLIPINIIIITRLFYEFNKNQGDVVFNKLTIYSNHRLMTFENGIVRFFTRRKYTLASVVFVFITGMFFINDTLNDNIVYLQWNVQVAAHRGDAYNAPENSMSSIKSAIEKGVDAVEFDVMLSKDDVVILHHDDTLQRVADIPERVQDLTYDELSKIDIGRMFSEEFIGERIPTLDEVFEEFKEENVTFIVDLKPGDSSGNLAREVVRIIEKYEMEDKAYVQAFDYPSLQVVRKLNSNIKIGQILYLSAGNLADLDVDFYTIRQTMLTERFINNARAQNREVWVWTVNIERNMREVLKYDIDGIITGYPERAQNVLGINFGQE</sequence>
<evidence type="ECO:0000259" key="2">
    <source>
        <dbReference type="PROSITE" id="PS51704"/>
    </source>
</evidence>
<dbReference type="Pfam" id="PF03009">
    <property type="entry name" value="GDPD"/>
    <property type="match status" value="1"/>
</dbReference>
<dbReference type="SUPFAM" id="SSF51695">
    <property type="entry name" value="PLC-like phosphodiesterases"/>
    <property type="match status" value="1"/>
</dbReference>
<dbReference type="InterPro" id="IPR030395">
    <property type="entry name" value="GP_PDE_dom"/>
</dbReference>
<keyword evidence="1" id="KW-1133">Transmembrane helix</keyword>
<evidence type="ECO:0000256" key="1">
    <source>
        <dbReference type="SAM" id="Phobius"/>
    </source>
</evidence>
<dbReference type="PANTHER" id="PTHR46211">
    <property type="entry name" value="GLYCEROPHOSPHORYL DIESTER PHOSPHODIESTERASE"/>
    <property type="match status" value="1"/>
</dbReference>
<dbReference type="EMBL" id="MLQQ01000001">
    <property type="protein sequence ID" value="OIJ15514.1"/>
    <property type="molecule type" value="Genomic_DNA"/>
</dbReference>
<dbReference type="OrthoDB" id="384721at2"/>
<feature type="transmembrane region" description="Helical" evidence="1">
    <location>
        <begin position="20"/>
        <end position="42"/>
    </location>
</feature>
<feature type="transmembrane region" description="Helical" evidence="1">
    <location>
        <begin position="119"/>
        <end position="147"/>
    </location>
</feature>
<name>A0A1S2LT55_9BACI</name>
<evidence type="ECO:0000313" key="4">
    <source>
        <dbReference type="Proteomes" id="UP000180098"/>
    </source>
</evidence>
<accession>A0A1S2LT55</accession>
<dbReference type="PANTHER" id="PTHR46211:SF8">
    <property type="entry name" value="PHOSPHODIESTERASE"/>
    <property type="match status" value="1"/>
</dbReference>
<feature type="transmembrane region" description="Helical" evidence="1">
    <location>
        <begin position="167"/>
        <end position="193"/>
    </location>
</feature>
<protein>
    <submittedName>
        <fullName evidence="3">Glycerophosphodiester phosphodiesterase</fullName>
    </submittedName>
</protein>
<organism evidence="3 4">
    <name type="scientific">Anaerobacillus arseniciselenatis</name>
    <dbReference type="NCBI Taxonomy" id="85682"/>
    <lineage>
        <taxon>Bacteria</taxon>
        <taxon>Bacillati</taxon>
        <taxon>Bacillota</taxon>
        <taxon>Bacilli</taxon>
        <taxon>Bacillales</taxon>
        <taxon>Bacillaceae</taxon>
        <taxon>Anaerobacillus</taxon>
    </lineage>
</organism>
<dbReference type="GO" id="GO:0008081">
    <property type="term" value="F:phosphoric diester hydrolase activity"/>
    <property type="evidence" value="ECO:0007669"/>
    <property type="project" value="InterPro"/>
</dbReference>
<dbReference type="InterPro" id="IPR018476">
    <property type="entry name" value="GlyceroP-diester-Pdiesterase_M"/>
</dbReference>
<feature type="domain" description="GP-PDE" evidence="2">
    <location>
        <begin position="355"/>
        <end position="586"/>
    </location>
</feature>
<dbReference type="Proteomes" id="UP000180098">
    <property type="component" value="Unassembled WGS sequence"/>
</dbReference>
<feature type="transmembrane region" description="Helical" evidence="1">
    <location>
        <begin position="261"/>
        <end position="286"/>
    </location>
</feature>
<reference evidence="3 4" key="1">
    <citation type="submission" date="2016-10" db="EMBL/GenBank/DDBJ databases">
        <title>Draft genome sequences of four alkaliphilic bacteria belonging to the Anaerobacillus genus.</title>
        <authorList>
            <person name="Bassil N.M."/>
            <person name="Lloyd J.R."/>
        </authorList>
    </citation>
    <scope>NUCLEOTIDE SEQUENCE [LARGE SCALE GENOMIC DNA]</scope>
    <source>
        <strain evidence="3 4">DSM 15340</strain>
    </source>
</reference>
<feature type="transmembrane region" description="Helical" evidence="1">
    <location>
        <begin position="324"/>
        <end position="340"/>
    </location>
</feature>
<comment type="caution">
    <text evidence="3">The sequence shown here is derived from an EMBL/GenBank/DDBJ whole genome shotgun (WGS) entry which is preliminary data.</text>
</comment>